<dbReference type="NCBIfam" id="NF046112">
    <property type="entry name" value="MSMEG_6209_Nter"/>
    <property type="match status" value="1"/>
</dbReference>
<protein>
    <submittedName>
        <fullName evidence="3">Phosphatase</fullName>
    </submittedName>
</protein>
<dbReference type="GO" id="GO:0046685">
    <property type="term" value="P:response to arsenic-containing substance"/>
    <property type="evidence" value="ECO:0007669"/>
    <property type="project" value="UniProtKB-KW"/>
</dbReference>
<dbReference type="SUPFAM" id="SSF52788">
    <property type="entry name" value="Phosphotyrosine protein phosphatases I"/>
    <property type="match status" value="1"/>
</dbReference>
<keyword evidence="1" id="KW-0059">Arsenical resistance</keyword>
<accession>A0A255EDA0</accession>
<feature type="domain" description="Phosphotyrosine protein phosphatase I" evidence="2">
    <location>
        <begin position="97"/>
        <end position="220"/>
    </location>
</feature>
<name>A0A255EDA0_9ACTN</name>
<dbReference type="OrthoDB" id="9799372at2"/>
<evidence type="ECO:0000259" key="2">
    <source>
        <dbReference type="SMART" id="SM00226"/>
    </source>
</evidence>
<dbReference type="PANTHER" id="PTHR43428:SF1">
    <property type="entry name" value="ARSENATE REDUCTASE"/>
    <property type="match status" value="1"/>
</dbReference>
<evidence type="ECO:0000313" key="4">
    <source>
        <dbReference type="Proteomes" id="UP000216300"/>
    </source>
</evidence>
<dbReference type="Proteomes" id="UP000216300">
    <property type="component" value="Unassembled WGS sequence"/>
</dbReference>
<dbReference type="Gene3D" id="1.10.8.1060">
    <property type="entry name" value="Corynebacterium glutamicum thioredoxin-dependent arsenate reductase, N-terminal domain"/>
    <property type="match status" value="1"/>
</dbReference>
<dbReference type="AlphaFoldDB" id="A0A255EDA0"/>
<dbReference type="SMART" id="SM00226">
    <property type="entry name" value="LMWPc"/>
    <property type="match status" value="1"/>
</dbReference>
<organism evidence="3 4">
    <name type="scientific">Parenemella sanctibonifatiensis</name>
    <dbReference type="NCBI Taxonomy" id="2016505"/>
    <lineage>
        <taxon>Bacteria</taxon>
        <taxon>Bacillati</taxon>
        <taxon>Actinomycetota</taxon>
        <taxon>Actinomycetes</taxon>
        <taxon>Propionibacteriales</taxon>
        <taxon>Propionibacteriaceae</taxon>
        <taxon>Parenemella</taxon>
    </lineage>
</organism>
<proteinExistence type="predicted"/>
<dbReference type="InterPro" id="IPR023485">
    <property type="entry name" value="Ptyr_pPase"/>
</dbReference>
<dbReference type="EMBL" id="NMVJ01000009">
    <property type="protein sequence ID" value="OYN89516.1"/>
    <property type="molecule type" value="Genomic_DNA"/>
</dbReference>
<evidence type="ECO:0000256" key="1">
    <source>
        <dbReference type="ARBA" id="ARBA00022849"/>
    </source>
</evidence>
<gene>
    <name evidence="3" type="ORF">CGZ91_11565</name>
</gene>
<keyword evidence="4" id="KW-1185">Reference proteome</keyword>
<dbReference type="PANTHER" id="PTHR43428">
    <property type="entry name" value="ARSENATE REDUCTASE"/>
    <property type="match status" value="1"/>
</dbReference>
<dbReference type="RefSeq" id="WP_094455324.1">
    <property type="nucleotide sequence ID" value="NZ_NMVJ01000009.1"/>
</dbReference>
<evidence type="ECO:0000313" key="3">
    <source>
        <dbReference type="EMBL" id="OYN89516.1"/>
    </source>
</evidence>
<dbReference type="Gene3D" id="3.40.50.2300">
    <property type="match status" value="1"/>
</dbReference>
<reference evidence="3 4" key="1">
    <citation type="submission" date="2017-07" db="EMBL/GenBank/DDBJ databases">
        <title>Draft whole genome sequences of clinical Proprionibacteriaceae strains.</title>
        <authorList>
            <person name="Bernier A.-M."/>
            <person name="Bernard K."/>
            <person name="Domingo M.-C."/>
        </authorList>
    </citation>
    <scope>NUCLEOTIDE SEQUENCE [LARGE SCALE GENOMIC DNA]</scope>
    <source>
        <strain evidence="3 4">NML 150081</strain>
    </source>
</reference>
<dbReference type="InterPro" id="IPR036196">
    <property type="entry name" value="Ptyr_pPase_sf"/>
</dbReference>
<dbReference type="Pfam" id="PF01451">
    <property type="entry name" value="LMWPc"/>
    <property type="match status" value="1"/>
</dbReference>
<sequence>MGIQQDIDRDVATPETVPALDVEAYASTMERVRHDLGVRYRGCVAEAEIEQLVNEIRARLEASGRHLDFIPALTENAVRAELADRAAALGEALTSTPKILFVCERNEGRSQVAAALAEHLSGGHVIAQAAGLRPTGRLNPHAATVLAERGIDLLVPLPSEIQDDVLDAADVLVLIGLQDAPLVGQRTVHWDISDPYAQDLDAARGIADQLEQGVRQLLAELEVPLVEGAPPASPRRELAHA</sequence>
<comment type="caution">
    <text evidence="3">The sequence shown here is derived from an EMBL/GenBank/DDBJ whole genome shotgun (WGS) entry which is preliminary data.</text>
</comment>